<dbReference type="Proteomes" id="UP000027073">
    <property type="component" value="Unassembled WGS sequence"/>
</dbReference>
<dbReference type="VEuPathDB" id="FungiDB:PLEOSDRAFT_165659"/>
<dbReference type="EMBL" id="KL198006">
    <property type="protein sequence ID" value="KDQ29978.1"/>
    <property type="molecule type" value="Genomic_DNA"/>
</dbReference>
<name>A0A067NPH6_PLEO1</name>
<sequence>MSPKNDHLTYADQHIDLDHIHLTEADISGDICVDEYYLELETPPQFSRSHYVWMLAQDPVNVVWAMIVVPPVLTGIVLCTNPDALALDDKKEVRLQFGADARPTQYWESAQIGAQVQYFEPAMHLRSRPQSQKSEILQGPKVSKHVVSERLSIPGPLNLMAHAC</sequence>
<protein>
    <submittedName>
        <fullName evidence="1">Uncharacterized protein</fullName>
    </submittedName>
</protein>
<proteinExistence type="predicted"/>
<reference evidence="2" key="1">
    <citation type="journal article" date="2014" name="Proc. Natl. Acad. Sci. U.S.A.">
        <title>Extensive sampling of basidiomycete genomes demonstrates inadequacy of the white-rot/brown-rot paradigm for wood decay fungi.</title>
        <authorList>
            <person name="Riley R."/>
            <person name="Salamov A.A."/>
            <person name="Brown D.W."/>
            <person name="Nagy L.G."/>
            <person name="Floudas D."/>
            <person name="Held B.W."/>
            <person name="Levasseur A."/>
            <person name="Lombard V."/>
            <person name="Morin E."/>
            <person name="Otillar R."/>
            <person name="Lindquist E.A."/>
            <person name="Sun H."/>
            <person name="LaButti K.M."/>
            <person name="Schmutz J."/>
            <person name="Jabbour D."/>
            <person name="Luo H."/>
            <person name="Baker S.E."/>
            <person name="Pisabarro A.G."/>
            <person name="Walton J.D."/>
            <person name="Blanchette R.A."/>
            <person name="Henrissat B."/>
            <person name="Martin F."/>
            <person name="Cullen D."/>
            <person name="Hibbett D.S."/>
            <person name="Grigoriev I.V."/>
        </authorList>
    </citation>
    <scope>NUCLEOTIDE SEQUENCE [LARGE SCALE GENOMIC DNA]</scope>
    <source>
        <strain evidence="2">PC15</strain>
    </source>
</reference>
<organism evidence="1 2">
    <name type="scientific">Pleurotus ostreatus (strain PC15)</name>
    <name type="common">Oyster mushroom</name>
    <dbReference type="NCBI Taxonomy" id="1137138"/>
    <lineage>
        <taxon>Eukaryota</taxon>
        <taxon>Fungi</taxon>
        <taxon>Dikarya</taxon>
        <taxon>Basidiomycota</taxon>
        <taxon>Agaricomycotina</taxon>
        <taxon>Agaricomycetes</taxon>
        <taxon>Agaricomycetidae</taxon>
        <taxon>Agaricales</taxon>
        <taxon>Pleurotineae</taxon>
        <taxon>Pleurotaceae</taxon>
        <taxon>Pleurotus</taxon>
    </lineage>
</organism>
<evidence type="ECO:0000313" key="2">
    <source>
        <dbReference type="Proteomes" id="UP000027073"/>
    </source>
</evidence>
<gene>
    <name evidence="1" type="ORF">PLEOSDRAFT_165659</name>
</gene>
<dbReference type="InParanoid" id="A0A067NPH6"/>
<evidence type="ECO:0000313" key="1">
    <source>
        <dbReference type="EMBL" id="KDQ29978.1"/>
    </source>
</evidence>
<dbReference type="AlphaFoldDB" id="A0A067NPH6"/>
<accession>A0A067NPH6</accession>
<dbReference type="HOGENOM" id="CLU_1619716_0_0_1"/>